<proteinExistence type="predicted"/>
<dbReference type="PANTHER" id="PTHR15077:SF12">
    <property type="entry name" value="DEATH DOMAIN-CONTAINING PROTEIN"/>
    <property type="match status" value="1"/>
</dbReference>
<organism evidence="2 3">
    <name type="scientific">Biomphalaria glabrata</name>
    <name type="common">Bloodfluke planorb</name>
    <name type="synonym">Freshwater snail</name>
    <dbReference type="NCBI Taxonomy" id="6526"/>
    <lineage>
        <taxon>Eukaryota</taxon>
        <taxon>Metazoa</taxon>
        <taxon>Spiralia</taxon>
        <taxon>Lophotrochozoa</taxon>
        <taxon>Mollusca</taxon>
        <taxon>Gastropoda</taxon>
        <taxon>Heterobranchia</taxon>
        <taxon>Euthyneura</taxon>
        <taxon>Panpulmonata</taxon>
        <taxon>Hygrophila</taxon>
        <taxon>Lymnaeoidea</taxon>
        <taxon>Planorbidae</taxon>
        <taxon>Biomphalaria</taxon>
    </lineage>
</organism>
<dbReference type="PANTHER" id="PTHR15077">
    <property type="entry name" value="FAS-ASSOCIATING DEATH DOMAIN-CONTAINING PROTEIN FADD"/>
    <property type="match status" value="1"/>
</dbReference>
<dbReference type="InterPro" id="IPR000488">
    <property type="entry name" value="Death_dom"/>
</dbReference>
<dbReference type="SMART" id="SM00005">
    <property type="entry name" value="DEATH"/>
    <property type="match status" value="1"/>
</dbReference>
<reference evidence="3 4" key="1">
    <citation type="submission" date="2025-04" db="UniProtKB">
        <authorList>
            <consortium name="RefSeq"/>
        </authorList>
    </citation>
    <scope>IDENTIFICATION</scope>
</reference>
<dbReference type="OMA" id="DHIGEDY"/>
<dbReference type="SUPFAM" id="SSF47986">
    <property type="entry name" value="DEATH domain"/>
    <property type="match status" value="1"/>
</dbReference>
<dbReference type="AlphaFoldDB" id="A0A9W3B009"/>
<dbReference type="RefSeq" id="XP_055892805.1">
    <property type="nucleotide sequence ID" value="XM_056036830.1"/>
</dbReference>
<dbReference type="InterPro" id="IPR011029">
    <property type="entry name" value="DEATH-like_dom_sf"/>
</dbReference>
<dbReference type="GO" id="GO:0007165">
    <property type="term" value="P:signal transduction"/>
    <property type="evidence" value="ECO:0007669"/>
    <property type="project" value="InterPro"/>
</dbReference>
<evidence type="ECO:0000313" key="3">
    <source>
        <dbReference type="RefSeq" id="XP_055892805.1"/>
    </source>
</evidence>
<evidence type="ECO:0000259" key="1">
    <source>
        <dbReference type="PROSITE" id="PS50017"/>
    </source>
</evidence>
<keyword evidence="2" id="KW-1185">Reference proteome</keyword>
<sequence length="169" mass="19468">MSKITHFSDSDEYDEAVKTTAITSRPNQPQVIASQTRMTKVNIQNAQNVVHRGVLNVTVDSSGRTKKTVVKPKQPITTSQERPSQNQLMDIKDRVGPDWKDMGRRLEFDDSVLEQMKLDNHPNNHDELIYQILRKWIQRENEKATREKLAKVFIKLERGDLADILATDD</sequence>
<dbReference type="RefSeq" id="XP_055892806.1">
    <property type="nucleotide sequence ID" value="XM_056036831.1"/>
</dbReference>
<dbReference type="CDD" id="cd01670">
    <property type="entry name" value="Death"/>
    <property type="match status" value="1"/>
</dbReference>
<gene>
    <name evidence="3 4" type="primary">LOC106072731</name>
</gene>
<evidence type="ECO:0000313" key="4">
    <source>
        <dbReference type="RefSeq" id="XP_055892806.1"/>
    </source>
</evidence>
<dbReference type="Gene3D" id="1.10.533.10">
    <property type="entry name" value="Death Domain, Fas"/>
    <property type="match status" value="1"/>
</dbReference>
<protein>
    <submittedName>
        <fullName evidence="3 4">Receptor-interacting serine/threonine-protein kinase 1-like</fullName>
    </submittedName>
</protein>
<dbReference type="Pfam" id="PF00531">
    <property type="entry name" value="Death"/>
    <property type="match status" value="1"/>
</dbReference>
<evidence type="ECO:0000313" key="2">
    <source>
        <dbReference type="Proteomes" id="UP001165740"/>
    </source>
</evidence>
<dbReference type="InterPro" id="IPR016729">
    <property type="entry name" value="FADD"/>
</dbReference>
<dbReference type="Proteomes" id="UP001165740">
    <property type="component" value="Chromosome 7"/>
</dbReference>
<name>A0A9W3B009_BIOGL</name>
<feature type="domain" description="Death" evidence="1">
    <location>
        <begin position="84"/>
        <end position="169"/>
    </location>
</feature>
<dbReference type="GeneID" id="106072731"/>
<dbReference type="PROSITE" id="PS50017">
    <property type="entry name" value="DEATH_DOMAIN"/>
    <property type="match status" value="1"/>
</dbReference>
<accession>A0A9W3B009</accession>
<dbReference type="OrthoDB" id="6079147at2759"/>